<name>A0A0B0P8M1_GOSAR</name>
<protein>
    <submittedName>
        <fullName evidence="1">Uncharacterized protein</fullName>
    </submittedName>
</protein>
<keyword evidence="2" id="KW-1185">Reference proteome</keyword>
<reference evidence="2" key="1">
    <citation type="submission" date="2014-09" db="EMBL/GenBank/DDBJ databases">
        <authorList>
            <person name="Mudge J."/>
            <person name="Ramaraj T."/>
            <person name="Lindquist I.E."/>
            <person name="Bharti A.K."/>
            <person name="Sundararajan A."/>
            <person name="Cameron C.T."/>
            <person name="Woodward J.E."/>
            <person name="May G.D."/>
            <person name="Brubaker C."/>
            <person name="Broadhvest J."/>
            <person name="Wilkins T.A."/>
        </authorList>
    </citation>
    <scope>NUCLEOTIDE SEQUENCE</scope>
    <source>
        <strain evidence="2">cv. AKA8401</strain>
    </source>
</reference>
<dbReference type="EMBL" id="KN423732">
    <property type="protein sequence ID" value="KHG23068.1"/>
    <property type="molecule type" value="Genomic_DNA"/>
</dbReference>
<evidence type="ECO:0000313" key="1">
    <source>
        <dbReference type="EMBL" id="KHG23068.1"/>
    </source>
</evidence>
<dbReference type="AlphaFoldDB" id="A0A0B0P8M1"/>
<gene>
    <name evidence="1" type="ORF">F383_29071</name>
</gene>
<proteinExistence type="predicted"/>
<sequence length="78" mass="9541">MYGTWRLHRYVIPCRTISEIWDWHPTMCMRVLKYPLVFQVVQRVIQRLCQRDDKYRQASSGIEGRRSSIHTTKLIFWV</sequence>
<accession>A0A0B0P8M1</accession>
<dbReference type="Proteomes" id="UP000032142">
    <property type="component" value="Unassembled WGS sequence"/>
</dbReference>
<organism evidence="1 2">
    <name type="scientific">Gossypium arboreum</name>
    <name type="common">Tree cotton</name>
    <name type="synonym">Gossypium nanking</name>
    <dbReference type="NCBI Taxonomy" id="29729"/>
    <lineage>
        <taxon>Eukaryota</taxon>
        <taxon>Viridiplantae</taxon>
        <taxon>Streptophyta</taxon>
        <taxon>Embryophyta</taxon>
        <taxon>Tracheophyta</taxon>
        <taxon>Spermatophyta</taxon>
        <taxon>Magnoliopsida</taxon>
        <taxon>eudicotyledons</taxon>
        <taxon>Gunneridae</taxon>
        <taxon>Pentapetalae</taxon>
        <taxon>rosids</taxon>
        <taxon>malvids</taxon>
        <taxon>Malvales</taxon>
        <taxon>Malvaceae</taxon>
        <taxon>Malvoideae</taxon>
        <taxon>Gossypium</taxon>
    </lineage>
</organism>
<evidence type="ECO:0000313" key="2">
    <source>
        <dbReference type="Proteomes" id="UP000032142"/>
    </source>
</evidence>